<reference evidence="1 2" key="1">
    <citation type="submission" date="2018-08" db="EMBL/GenBank/DDBJ databases">
        <title>Genomic Encyclopedia of Type Strains, Phase III (KMG-III): the genomes of soil and plant-associated and newly described type strains.</title>
        <authorList>
            <person name="Whitman W."/>
        </authorList>
    </citation>
    <scope>NUCLEOTIDE SEQUENCE [LARGE SCALE GENOMIC DNA]</scope>
    <source>
        <strain evidence="1 2">CECT 7375</strain>
    </source>
</reference>
<keyword evidence="2" id="KW-1185">Reference proteome</keyword>
<organism evidence="1 2">
    <name type="scientific">Marinomonas pollencensis</name>
    <dbReference type="NCBI Taxonomy" id="491954"/>
    <lineage>
        <taxon>Bacteria</taxon>
        <taxon>Pseudomonadati</taxon>
        <taxon>Pseudomonadota</taxon>
        <taxon>Gammaproteobacteria</taxon>
        <taxon>Oceanospirillales</taxon>
        <taxon>Oceanospirillaceae</taxon>
        <taxon>Marinomonas</taxon>
    </lineage>
</organism>
<protein>
    <submittedName>
        <fullName evidence="1">Uncharacterized protein</fullName>
    </submittedName>
</protein>
<dbReference type="EMBL" id="QUNG01000002">
    <property type="protein sequence ID" value="REG85764.1"/>
    <property type="molecule type" value="Genomic_DNA"/>
</dbReference>
<evidence type="ECO:0000313" key="1">
    <source>
        <dbReference type="EMBL" id="REG85764.1"/>
    </source>
</evidence>
<gene>
    <name evidence="1" type="ORF">DFP81_102303</name>
</gene>
<sequence length="50" mass="5432">MDWFRLIPPAFFVNKGSGSALHAEGNISLLLRHAQLSTSANLKAIKHCAV</sequence>
<name>A0A3E0DRX3_9GAMM</name>
<evidence type="ECO:0000313" key="2">
    <source>
        <dbReference type="Proteomes" id="UP000256542"/>
    </source>
</evidence>
<accession>A0A3E0DRX3</accession>
<comment type="caution">
    <text evidence="1">The sequence shown here is derived from an EMBL/GenBank/DDBJ whole genome shotgun (WGS) entry which is preliminary data.</text>
</comment>
<dbReference type="Proteomes" id="UP000256542">
    <property type="component" value="Unassembled WGS sequence"/>
</dbReference>
<dbReference type="AlphaFoldDB" id="A0A3E0DRX3"/>
<proteinExistence type="predicted"/>